<reference evidence="1 2" key="1">
    <citation type="submission" date="2019-07" db="EMBL/GenBank/DDBJ databases">
        <title>Genomic Encyclopedia of Archaeal and Bacterial Type Strains, Phase II (KMG-II): from individual species to whole genera.</title>
        <authorList>
            <person name="Goeker M."/>
        </authorList>
    </citation>
    <scope>NUCLEOTIDE SEQUENCE [LARGE SCALE GENOMIC DNA]</scope>
    <source>
        <strain evidence="1 2">DSM 17527</strain>
    </source>
</reference>
<gene>
    <name evidence="1" type="ORF">BD809_10454</name>
</gene>
<organism evidence="1 2">
    <name type="scientific">Aquimarina intermedia</name>
    <dbReference type="NCBI Taxonomy" id="350814"/>
    <lineage>
        <taxon>Bacteria</taxon>
        <taxon>Pseudomonadati</taxon>
        <taxon>Bacteroidota</taxon>
        <taxon>Flavobacteriia</taxon>
        <taxon>Flavobacteriales</taxon>
        <taxon>Flavobacteriaceae</taxon>
        <taxon>Aquimarina</taxon>
    </lineage>
</organism>
<protein>
    <submittedName>
        <fullName evidence="1">Uncharacterized protein</fullName>
    </submittedName>
</protein>
<proteinExistence type="predicted"/>
<dbReference type="EMBL" id="VNHU01000004">
    <property type="protein sequence ID" value="TYP74236.1"/>
    <property type="molecule type" value="Genomic_DNA"/>
</dbReference>
<dbReference type="AlphaFoldDB" id="A0A5S5C764"/>
<comment type="caution">
    <text evidence="1">The sequence shown here is derived from an EMBL/GenBank/DDBJ whole genome shotgun (WGS) entry which is preliminary data.</text>
</comment>
<keyword evidence="2" id="KW-1185">Reference proteome</keyword>
<accession>A0A5S5C764</accession>
<sequence>MNTDKTKTEALVNKCIQHWDALMEDERFKAFYYMKMTQTLNMDIDEIFEKALKAKDL</sequence>
<evidence type="ECO:0000313" key="1">
    <source>
        <dbReference type="EMBL" id="TYP74236.1"/>
    </source>
</evidence>
<name>A0A5S5C764_9FLAO</name>
<dbReference type="Proteomes" id="UP000324376">
    <property type="component" value="Unassembled WGS sequence"/>
</dbReference>
<evidence type="ECO:0000313" key="2">
    <source>
        <dbReference type="Proteomes" id="UP000324376"/>
    </source>
</evidence>
<dbReference type="RefSeq" id="WP_170251806.1">
    <property type="nucleotide sequence ID" value="NZ_VNHU01000004.1"/>
</dbReference>